<feature type="region of interest" description="Disordered" evidence="3">
    <location>
        <begin position="80"/>
        <end position="196"/>
    </location>
</feature>
<evidence type="ECO:0000313" key="5">
    <source>
        <dbReference type="EMBL" id="WRT67368.1"/>
    </source>
</evidence>
<organism evidence="5 6">
    <name type="scientific">Kwoniella shivajii</name>
    <dbReference type="NCBI Taxonomy" id="564305"/>
    <lineage>
        <taxon>Eukaryota</taxon>
        <taxon>Fungi</taxon>
        <taxon>Dikarya</taxon>
        <taxon>Basidiomycota</taxon>
        <taxon>Agaricomycotina</taxon>
        <taxon>Tremellomycetes</taxon>
        <taxon>Tremellales</taxon>
        <taxon>Cryptococcaceae</taxon>
        <taxon>Kwoniella</taxon>
    </lineage>
</organism>
<dbReference type="RefSeq" id="XP_062792108.1">
    <property type="nucleotide sequence ID" value="XM_062936057.1"/>
</dbReference>
<feature type="compositionally biased region" description="Polar residues" evidence="3">
    <location>
        <begin position="153"/>
        <end position="167"/>
    </location>
</feature>
<reference evidence="5 6" key="1">
    <citation type="submission" date="2024-01" db="EMBL/GenBank/DDBJ databases">
        <title>Comparative genomics of Cryptococcus and Kwoniella reveals pathogenesis evolution and contrasting modes of karyotype evolution via chromosome fusion or intercentromeric recombination.</title>
        <authorList>
            <person name="Coelho M.A."/>
            <person name="David-Palma M."/>
            <person name="Shea T."/>
            <person name="Bowers K."/>
            <person name="McGinley-Smith S."/>
            <person name="Mohammad A.W."/>
            <person name="Gnirke A."/>
            <person name="Yurkov A.M."/>
            <person name="Nowrousian M."/>
            <person name="Sun S."/>
            <person name="Cuomo C.A."/>
            <person name="Heitman J."/>
        </authorList>
    </citation>
    <scope>NUCLEOTIDE SEQUENCE [LARGE SCALE GENOMIC DNA]</scope>
    <source>
        <strain evidence="5">CBS 11374</strain>
    </source>
</reference>
<dbReference type="EMBL" id="CP141885">
    <property type="protein sequence ID" value="WRT67368.1"/>
    <property type="molecule type" value="Genomic_DNA"/>
</dbReference>
<feature type="compositionally biased region" description="Polar residues" evidence="3">
    <location>
        <begin position="91"/>
        <end position="107"/>
    </location>
</feature>
<feature type="compositionally biased region" description="Acidic residues" evidence="3">
    <location>
        <begin position="720"/>
        <end position="743"/>
    </location>
</feature>
<protein>
    <recommendedName>
        <fullName evidence="4">RRM domain-containing protein</fullName>
    </recommendedName>
</protein>
<feature type="domain" description="RRM" evidence="4">
    <location>
        <begin position="607"/>
        <end position="680"/>
    </location>
</feature>
<feature type="compositionally biased region" description="Low complexity" evidence="3">
    <location>
        <begin position="108"/>
        <end position="119"/>
    </location>
</feature>
<dbReference type="PANTHER" id="PTHR14089">
    <property type="entry name" value="PRE-MRNA-SPLICING FACTOR RBM22"/>
    <property type="match status" value="1"/>
</dbReference>
<feature type="compositionally biased region" description="Polar residues" evidence="3">
    <location>
        <begin position="701"/>
        <end position="719"/>
    </location>
</feature>
<keyword evidence="6" id="KW-1185">Reference proteome</keyword>
<dbReference type="SUPFAM" id="SSF54928">
    <property type="entry name" value="RNA-binding domain, RBD"/>
    <property type="match status" value="2"/>
</dbReference>
<feature type="compositionally biased region" description="Polar residues" evidence="3">
    <location>
        <begin position="1"/>
        <end position="14"/>
    </location>
</feature>
<dbReference type="GeneID" id="87956470"/>
<dbReference type="Pfam" id="PF00076">
    <property type="entry name" value="RRM_1"/>
    <property type="match status" value="2"/>
</dbReference>
<keyword evidence="1 2" id="KW-0694">RNA-binding</keyword>
<dbReference type="InterPro" id="IPR039171">
    <property type="entry name" value="Cwc2/Slt11"/>
</dbReference>
<dbReference type="PROSITE" id="PS50102">
    <property type="entry name" value="RRM"/>
    <property type="match status" value="4"/>
</dbReference>
<sequence>MDGTSIASRLTQHPNGLASPGFPLNNHATPGNHDPRRSSPSMLGNPSLYLQNLSNSHANSSFSPNYSQFLSSSLTESLDGLDPDIMKRPFDTSTLPANPMNGMQPQIDSSSSNFDSFPPKKARYDHSSQPNPAAIATPGGPGAIGGNKLFSPGQFNGNSTAGFNGTPLNLGGPLNQTPQQTTGMGQPGSATGASLQSTPFMGMMNGLNGMMGMGGFGMAGFPLNMNMQNFPGSPIVSPSMNPNTMTGNYGPAAAAAAAAAAGNTTGRTVYVGNLPAEASVDELLNLVRFGPIETVRLLPEKSCVFISFLDGSTAAAFHADASVKKLALRGQELKIGWGKPSVVHPTVQAAVANAQATRNVFVGNLDPEMNEQELRAELNKFGPIDQVKIVRDKNIGFVHFLSIATAVKVVNQLSSEPGWEGKRVNYGKDRCAYVPKAQQDAVRQAQNQAMSAVATHHGHMPGSPYHTFSPMTAGFSGFPTPGSTGFGSPLFTGNGFPSAGGSGFMDTNTATQIANRTVYLGNIHPDTTIEELCNHVRGGMLQNIRYFMDKHIAFVTFVDPGAAMQFFHNANSTGLMVNSRKLKVGWGKASGPLTPPLLQAVQAGASRNVYIGQIADFTLFNEDKLRQDFGEFGEIDMINFLKEKGAGFVNFTSIQSAQKAIEGIKLKPEYSTLRISYGKDRCANPPRSNHQTPGGKPNLNRGDSQPTPKEVSSTNNSQPADDEMLEDGSYPIEDDGYLGEELTDVPTSYE</sequence>
<feature type="domain" description="RRM" evidence="4">
    <location>
        <begin position="358"/>
        <end position="439"/>
    </location>
</feature>
<dbReference type="InterPro" id="IPR035979">
    <property type="entry name" value="RBD_domain_sf"/>
</dbReference>
<dbReference type="InterPro" id="IPR012677">
    <property type="entry name" value="Nucleotide-bd_a/b_plait_sf"/>
</dbReference>
<name>A0ABZ1D063_9TREE</name>
<evidence type="ECO:0000259" key="4">
    <source>
        <dbReference type="PROSITE" id="PS50102"/>
    </source>
</evidence>
<feature type="domain" description="RRM" evidence="4">
    <location>
        <begin position="267"/>
        <end position="340"/>
    </location>
</feature>
<feature type="domain" description="RRM" evidence="4">
    <location>
        <begin position="516"/>
        <end position="589"/>
    </location>
</feature>
<gene>
    <name evidence="5" type="ORF">IL334_004339</name>
</gene>
<proteinExistence type="predicted"/>
<feature type="region of interest" description="Disordered" evidence="3">
    <location>
        <begin position="678"/>
        <end position="750"/>
    </location>
</feature>
<evidence type="ECO:0000256" key="1">
    <source>
        <dbReference type="ARBA" id="ARBA00022884"/>
    </source>
</evidence>
<dbReference type="PANTHER" id="PTHR14089:SF8">
    <property type="entry name" value="RNA-BINDING PROTEIN MRN1"/>
    <property type="match status" value="1"/>
</dbReference>
<feature type="compositionally biased region" description="Polar residues" evidence="3">
    <location>
        <begin position="38"/>
        <end position="50"/>
    </location>
</feature>
<evidence type="ECO:0000256" key="2">
    <source>
        <dbReference type="PROSITE-ProRule" id="PRU00176"/>
    </source>
</evidence>
<dbReference type="Gene3D" id="3.30.70.330">
    <property type="match status" value="4"/>
</dbReference>
<evidence type="ECO:0000313" key="6">
    <source>
        <dbReference type="Proteomes" id="UP001329825"/>
    </source>
</evidence>
<evidence type="ECO:0000256" key="3">
    <source>
        <dbReference type="SAM" id="MobiDB-lite"/>
    </source>
</evidence>
<accession>A0ABZ1D063</accession>
<feature type="compositionally biased region" description="Low complexity" evidence="3">
    <location>
        <begin position="176"/>
        <end position="188"/>
    </location>
</feature>
<dbReference type="InterPro" id="IPR000504">
    <property type="entry name" value="RRM_dom"/>
</dbReference>
<feature type="region of interest" description="Disordered" evidence="3">
    <location>
        <begin position="1"/>
        <end position="50"/>
    </location>
</feature>
<dbReference type="SMART" id="SM00360">
    <property type="entry name" value="RRM"/>
    <property type="match status" value="4"/>
</dbReference>
<dbReference type="Proteomes" id="UP001329825">
    <property type="component" value="Chromosome 5"/>
</dbReference>